<dbReference type="InterPro" id="IPR018584">
    <property type="entry name" value="GT87"/>
</dbReference>
<comment type="caution">
    <text evidence="9">The sequence shown here is derived from an EMBL/GenBank/DDBJ whole genome shotgun (WGS) entry which is preliminary data.</text>
</comment>
<evidence type="ECO:0000256" key="3">
    <source>
        <dbReference type="ARBA" id="ARBA00022679"/>
    </source>
</evidence>
<sequence length="376" mass="42900">MVAALFASAQSYLSDLKTFVEGGRLYTSYNNYIIFKQSFFHLLEGKDLYILHEEVQWDLFKYSPTFALLFGGLAVLPDFVGLALWNLLNALVLFYAIYFLPHLNNRTKGLILVFVLIELLTSLQNEQSNGLIAGLLIFTFGALEREKYWMASFCLVATIFIKLFGIVALALFLLYPNKLKLAYTTASWVLLFGLLPLLVVSFDQFVFLYKSWWYMLANDHSTSDGLSVVGWLKTWFGWEVNKTLISGVGACLFCLPLLRISQYGTYIFRIWLLASVLLWVVIFNHKAESPTFIIAVCGVALWYFSQVPKPENRVLLLLTFVFTILSATDIFPPSVRNEWFKPFVVKAIPCILVWVKITVDLLTNKENIQASLSKTT</sequence>
<feature type="transmembrane region" description="Helical" evidence="8">
    <location>
        <begin position="149"/>
        <end position="175"/>
    </location>
</feature>
<evidence type="ECO:0000256" key="8">
    <source>
        <dbReference type="SAM" id="Phobius"/>
    </source>
</evidence>
<reference evidence="9 10" key="1">
    <citation type="submission" date="2019-10" db="EMBL/GenBank/DDBJ databases">
        <title>Draft Genome Sequence of Cytophagaceae sp. SJW1-29.</title>
        <authorList>
            <person name="Choi A."/>
        </authorList>
    </citation>
    <scope>NUCLEOTIDE SEQUENCE [LARGE SCALE GENOMIC DNA]</scope>
    <source>
        <strain evidence="9 10">SJW1-29</strain>
    </source>
</reference>
<evidence type="ECO:0000313" key="9">
    <source>
        <dbReference type="EMBL" id="MPR37076.1"/>
    </source>
</evidence>
<dbReference type="EMBL" id="WHLY01000002">
    <property type="protein sequence ID" value="MPR37076.1"/>
    <property type="molecule type" value="Genomic_DNA"/>
</dbReference>
<feature type="transmembrane region" description="Helical" evidence="8">
    <location>
        <begin position="289"/>
        <end position="305"/>
    </location>
</feature>
<name>A0A7C9BGB2_9BACT</name>
<evidence type="ECO:0000256" key="6">
    <source>
        <dbReference type="ARBA" id="ARBA00023136"/>
    </source>
</evidence>
<evidence type="ECO:0000256" key="4">
    <source>
        <dbReference type="ARBA" id="ARBA00022692"/>
    </source>
</evidence>
<keyword evidence="6 8" id="KW-0472">Membrane</keyword>
<evidence type="ECO:0000256" key="7">
    <source>
        <dbReference type="ARBA" id="ARBA00024033"/>
    </source>
</evidence>
<feature type="transmembrane region" description="Helical" evidence="8">
    <location>
        <begin position="266"/>
        <end position="283"/>
    </location>
</feature>
<evidence type="ECO:0000313" key="10">
    <source>
        <dbReference type="Proteomes" id="UP000479293"/>
    </source>
</evidence>
<keyword evidence="3" id="KW-0808">Transferase</keyword>
<proteinExistence type="inferred from homology"/>
<evidence type="ECO:0000256" key="1">
    <source>
        <dbReference type="ARBA" id="ARBA00004651"/>
    </source>
</evidence>
<dbReference type="Proteomes" id="UP000479293">
    <property type="component" value="Unassembled WGS sequence"/>
</dbReference>
<accession>A0A7C9BGB2</accession>
<comment type="subcellular location">
    <subcellularLocation>
        <location evidence="1">Cell membrane</location>
        <topology evidence="1">Multi-pass membrane protein</topology>
    </subcellularLocation>
</comment>
<comment type="similarity">
    <text evidence="7">Belongs to the glycosyltransferase 87 family.</text>
</comment>
<feature type="transmembrane region" description="Helical" evidence="8">
    <location>
        <begin position="314"/>
        <end position="331"/>
    </location>
</feature>
<organism evidence="9 10">
    <name type="scientific">Salmonirosea aquatica</name>
    <dbReference type="NCBI Taxonomy" id="2654236"/>
    <lineage>
        <taxon>Bacteria</taxon>
        <taxon>Pseudomonadati</taxon>
        <taxon>Bacteroidota</taxon>
        <taxon>Cytophagia</taxon>
        <taxon>Cytophagales</taxon>
        <taxon>Spirosomataceae</taxon>
        <taxon>Salmonirosea</taxon>
    </lineage>
</organism>
<keyword evidence="10" id="KW-1185">Reference proteome</keyword>
<feature type="transmembrane region" description="Helical" evidence="8">
    <location>
        <begin position="187"/>
        <end position="209"/>
    </location>
</feature>
<evidence type="ECO:0000256" key="2">
    <source>
        <dbReference type="ARBA" id="ARBA00022475"/>
    </source>
</evidence>
<keyword evidence="4 8" id="KW-0812">Transmembrane</keyword>
<keyword evidence="5 8" id="KW-1133">Transmembrane helix</keyword>
<feature type="transmembrane region" description="Helical" evidence="8">
    <location>
        <begin position="66"/>
        <end position="98"/>
    </location>
</feature>
<protein>
    <submittedName>
        <fullName evidence="9">DUF2029 domain-containing protein</fullName>
    </submittedName>
</protein>
<evidence type="ECO:0000256" key="5">
    <source>
        <dbReference type="ARBA" id="ARBA00022989"/>
    </source>
</evidence>
<keyword evidence="2" id="KW-1003">Cell membrane</keyword>
<dbReference type="AlphaFoldDB" id="A0A7C9BGB2"/>
<gene>
    <name evidence="9" type="ORF">GBK04_28010</name>
</gene>
<dbReference type="GO" id="GO:0016758">
    <property type="term" value="F:hexosyltransferase activity"/>
    <property type="evidence" value="ECO:0007669"/>
    <property type="project" value="InterPro"/>
</dbReference>
<dbReference type="Pfam" id="PF09594">
    <property type="entry name" value="GT87"/>
    <property type="match status" value="1"/>
</dbReference>
<dbReference type="GO" id="GO:0005886">
    <property type="term" value="C:plasma membrane"/>
    <property type="evidence" value="ECO:0007669"/>
    <property type="project" value="UniProtKB-SubCell"/>
</dbReference>